<reference evidence="2" key="1">
    <citation type="submission" date="2022-09" db="EMBL/GenBank/DDBJ databases">
        <title>Aureispira anguillicida sp. nov., isolated from Leptocephalus of Japanese eel Anguilla japonica.</title>
        <authorList>
            <person name="Yuasa K."/>
            <person name="Mekata T."/>
            <person name="Ikunari K."/>
        </authorList>
    </citation>
    <scope>NUCLEOTIDE SEQUENCE</scope>
    <source>
        <strain evidence="2">EL160426</strain>
    </source>
</reference>
<name>A0A915YI25_9BACT</name>
<keyword evidence="1" id="KW-1133">Transmembrane helix</keyword>
<evidence type="ECO:0000256" key="1">
    <source>
        <dbReference type="SAM" id="Phobius"/>
    </source>
</evidence>
<sequence length="69" mass="8365">MPGLRKIFFIFLAFAIKQKKRSDKILRFYHSFYIYYGALTIYVLIKQLEDLKKKKAVTYSPTLGQYHRR</sequence>
<accession>A0A915YI25</accession>
<keyword evidence="3" id="KW-1185">Reference proteome</keyword>
<dbReference type="AlphaFoldDB" id="A0A915YI25"/>
<dbReference type="Proteomes" id="UP001060919">
    <property type="component" value="Chromosome"/>
</dbReference>
<dbReference type="KEGG" id="aup:AsAng_0040230"/>
<dbReference type="EMBL" id="AP026867">
    <property type="protein sequence ID" value="BDS13293.1"/>
    <property type="molecule type" value="Genomic_DNA"/>
</dbReference>
<evidence type="ECO:0000313" key="3">
    <source>
        <dbReference type="Proteomes" id="UP001060919"/>
    </source>
</evidence>
<gene>
    <name evidence="2" type="ORF">AsAng_0040230</name>
</gene>
<protein>
    <submittedName>
        <fullName evidence="2">Uncharacterized protein</fullName>
    </submittedName>
</protein>
<keyword evidence="1" id="KW-0812">Transmembrane</keyword>
<evidence type="ECO:0000313" key="2">
    <source>
        <dbReference type="EMBL" id="BDS13293.1"/>
    </source>
</evidence>
<keyword evidence="1" id="KW-0472">Membrane</keyword>
<organism evidence="2 3">
    <name type="scientific">Aureispira anguillae</name>
    <dbReference type="NCBI Taxonomy" id="2864201"/>
    <lineage>
        <taxon>Bacteria</taxon>
        <taxon>Pseudomonadati</taxon>
        <taxon>Bacteroidota</taxon>
        <taxon>Saprospiria</taxon>
        <taxon>Saprospirales</taxon>
        <taxon>Saprospiraceae</taxon>
        <taxon>Aureispira</taxon>
    </lineage>
</organism>
<feature type="transmembrane region" description="Helical" evidence="1">
    <location>
        <begin position="28"/>
        <end position="45"/>
    </location>
</feature>
<proteinExistence type="predicted"/>